<dbReference type="CDD" id="cd03590">
    <property type="entry name" value="CLECT_DC-SIGN_like"/>
    <property type="match status" value="1"/>
</dbReference>
<name>A0A673KEZ7_9TELE</name>
<keyword evidence="2" id="KW-1015">Disulfide bond</keyword>
<reference evidence="4" key="1">
    <citation type="submission" date="2025-08" db="UniProtKB">
        <authorList>
            <consortium name="Ensembl"/>
        </authorList>
    </citation>
    <scope>IDENTIFICATION</scope>
</reference>
<organism evidence="4 5">
    <name type="scientific">Sinocyclocheilus rhinocerous</name>
    <dbReference type="NCBI Taxonomy" id="307959"/>
    <lineage>
        <taxon>Eukaryota</taxon>
        <taxon>Metazoa</taxon>
        <taxon>Chordata</taxon>
        <taxon>Craniata</taxon>
        <taxon>Vertebrata</taxon>
        <taxon>Euteleostomi</taxon>
        <taxon>Actinopterygii</taxon>
        <taxon>Neopterygii</taxon>
        <taxon>Teleostei</taxon>
        <taxon>Ostariophysi</taxon>
        <taxon>Cypriniformes</taxon>
        <taxon>Cyprinidae</taxon>
        <taxon>Cyprininae</taxon>
        <taxon>Sinocyclocheilus</taxon>
    </lineage>
</organism>
<dbReference type="PROSITE" id="PS00615">
    <property type="entry name" value="C_TYPE_LECTIN_1"/>
    <property type="match status" value="1"/>
</dbReference>
<dbReference type="InterPro" id="IPR016187">
    <property type="entry name" value="CTDL_fold"/>
</dbReference>
<dbReference type="SUPFAM" id="SSF56436">
    <property type="entry name" value="C-type lectin-like"/>
    <property type="match status" value="1"/>
</dbReference>
<dbReference type="Pfam" id="PF00059">
    <property type="entry name" value="Lectin_C"/>
    <property type="match status" value="1"/>
</dbReference>
<dbReference type="InterPro" id="IPR050111">
    <property type="entry name" value="C-type_lectin/snaclec_domain"/>
</dbReference>
<dbReference type="SMART" id="SM00034">
    <property type="entry name" value="CLECT"/>
    <property type="match status" value="1"/>
</dbReference>
<keyword evidence="1" id="KW-0430">Lectin</keyword>
<proteinExistence type="predicted"/>
<reference evidence="4" key="2">
    <citation type="submission" date="2025-09" db="UniProtKB">
        <authorList>
            <consortium name="Ensembl"/>
        </authorList>
    </citation>
    <scope>IDENTIFICATION</scope>
</reference>
<dbReference type="PROSITE" id="PS50041">
    <property type="entry name" value="C_TYPE_LECTIN_2"/>
    <property type="match status" value="1"/>
</dbReference>
<dbReference type="Ensembl" id="ENSSRHT00000064799.1">
    <property type="protein sequence ID" value="ENSSRHP00000063050.1"/>
    <property type="gene ID" value="ENSSRHG00000031418.1"/>
</dbReference>
<feature type="domain" description="C-type lectin" evidence="3">
    <location>
        <begin position="43"/>
        <end position="152"/>
    </location>
</feature>
<dbReference type="PANTHER" id="PTHR22803">
    <property type="entry name" value="MANNOSE, PHOSPHOLIPASE, LECTIN RECEPTOR RELATED"/>
    <property type="match status" value="1"/>
</dbReference>
<evidence type="ECO:0000256" key="2">
    <source>
        <dbReference type="ARBA" id="ARBA00023157"/>
    </source>
</evidence>
<evidence type="ECO:0000313" key="4">
    <source>
        <dbReference type="Ensembl" id="ENSSRHP00000063050.1"/>
    </source>
</evidence>
<dbReference type="GO" id="GO:0030246">
    <property type="term" value="F:carbohydrate binding"/>
    <property type="evidence" value="ECO:0007669"/>
    <property type="project" value="UniProtKB-KW"/>
</dbReference>
<dbReference type="InterPro" id="IPR001304">
    <property type="entry name" value="C-type_lectin-like"/>
</dbReference>
<dbReference type="InterPro" id="IPR033989">
    <property type="entry name" value="CD209-like_CTLD"/>
</dbReference>
<keyword evidence="5" id="KW-1185">Reference proteome</keyword>
<sequence length="154" mass="18319">MIFRGVLVKWVSFFGLFCSCYMLQKHLVSIPRYLHIKNGWIYYQCRFYYMSTETKSWTESRRYCTERGADLIIINNRLEQEYITRVTNANIVWIGLTDSDKDGVWKWVDGSALNSFWGPNEPNSRVGDEDCVISHYSWADFPCNYTFAWICERN</sequence>
<dbReference type="AlphaFoldDB" id="A0A673KEZ7"/>
<accession>A0A673KEZ7</accession>
<dbReference type="InterPro" id="IPR018378">
    <property type="entry name" value="C-type_lectin_CS"/>
</dbReference>
<protein>
    <recommendedName>
        <fullName evidence="3">C-type lectin domain-containing protein</fullName>
    </recommendedName>
</protein>
<evidence type="ECO:0000259" key="3">
    <source>
        <dbReference type="PROSITE" id="PS50041"/>
    </source>
</evidence>
<dbReference type="InterPro" id="IPR016186">
    <property type="entry name" value="C-type_lectin-like/link_sf"/>
</dbReference>
<dbReference type="Proteomes" id="UP000472270">
    <property type="component" value="Unassembled WGS sequence"/>
</dbReference>
<dbReference type="Gene3D" id="3.10.100.10">
    <property type="entry name" value="Mannose-Binding Protein A, subunit A"/>
    <property type="match status" value="1"/>
</dbReference>
<dbReference type="PROSITE" id="PS51257">
    <property type="entry name" value="PROKAR_LIPOPROTEIN"/>
    <property type="match status" value="1"/>
</dbReference>
<evidence type="ECO:0000256" key="1">
    <source>
        <dbReference type="ARBA" id="ARBA00022734"/>
    </source>
</evidence>
<evidence type="ECO:0000313" key="5">
    <source>
        <dbReference type="Proteomes" id="UP000472270"/>
    </source>
</evidence>